<feature type="transmembrane region" description="Helical" evidence="2">
    <location>
        <begin position="189"/>
        <end position="205"/>
    </location>
</feature>
<protein>
    <submittedName>
        <fullName evidence="4">Fucose 4-O-acetylase-like acetyltransferase</fullName>
    </submittedName>
</protein>
<dbReference type="OrthoDB" id="6623990at2"/>
<sequence>MTQTPEASVAGDNTVGHAPEHPPERPPETRRTAGGAAPRGRDPHLDNAKFLAILLVATGHGVAGLDDVALASAIYYFFYLFHMPVFVMISGYLSKRFTLTDDRVVRLLGATLAPYVIFQTAYSLFAWAFGDRKFEIELLNPYYITWFLLALFVWRLLTPIWRRARFPLAGAVLVALLAFMSDLGGTLDIYRILGLMPFYVLGLTLRPEMLEIVRRPAVRVAGAVTLAAGFVVAFLAYPRMDARWIRWTHSNADMGVGELTGTAMRMGLLLAGVVLIAAFLAVVPSRRTWYTDLGTGTLYTYLLHGFLTRLFTFAGWNDPGWLHGVPGVLLVAVVCCVVATLLSTGPVRRMTRWAVEPDIRPLFAKQ</sequence>
<dbReference type="InterPro" id="IPR002656">
    <property type="entry name" value="Acyl_transf_3_dom"/>
</dbReference>
<dbReference type="EMBL" id="RBWU01000008">
    <property type="protein sequence ID" value="RKS68398.1"/>
    <property type="molecule type" value="Genomic_DNA"/>
</dbReference>
<feature type="transmembrane region" description="Helical" evidence="2">
    <location>
        <begin position="296"/>
        <end position="316"/>
    </location>
</feature>
<feature type="transmembrane region" description="Helical" evidence="2">
    <location>
        <begin position="263"/>
        <end position="284"/>
    </location>
</feature>
<evidence type="ECO:0000256" key="2">
    <source>
        <dbReference type="SAM" id="Phobius"/>
    </source>
</evidence>
<feature type="compositionally biased region" description="Basic and acidic residues" evidence="1">
    <location>
        <begin position="18"/>
        <end position="31"/>
    </location>
</feature>
<dbReference type="AlphaFoldDB" id="A0A495QA59"/>
<gene>
    <name evidence="4" type="ORF">BZB76_6662</name>
</gene>
<dbReference type="Pfam" id="PF01757">
    <property type="entry name" value="Acyl_transf_3"/>
    <property type="match status" value="1"/>
</dbReference>
<accession>A0A495QA59</accession>
<feature type="transmembrane region" description="Helical" evidence="2">
    <location>
        <begin position="141"/>
        <end position="157"/>
    </location>
</feature>
<feature type="transmembrane region" description="Helical" evidence="2">
    <location>
        <begin position="164"/>
        <end position="183"/>
    </location>
</feature>
<evidence type="ECO:0000256" key="1">
    <source>
        <dbReference type="SAM" id="MobiDB-lite"/>
    </source>
</evidence>
<comment type="caution">
    <text evidence="4">The sequence shown here is derived from an EMBL/GenBank/DDBJ whole genome shotgun (WGS) entry which is preliminary data.</text>
</comment>
<reference evidence="4 5" key="1">
    <citation type="submission" date="2018-10" db="EMBL/GenBank/DDBJ databases">
        <title>Genomic Encyclopedia of Archaeal and Bacterial Type Strains, Phase II (KMG-II): from individual species to whole genera.</title>
        <authorList>
            <person name="Goeker M."/>
        </authorList>
    </citation>
    <scope>NUCLEOTIDE SEQUENCE [LARGE SCALE GENOMIC DNA]</scope>
    <source>
        <strain evidence="4 5">DSM 43383</strain>
    </source>
</reference>
<feature type="transmembrane region" description="Helical" evidence="2">
    <location>
        <begin position="322"/>
        <end position="342"/>
    </location>
</feature>
<dbReference type="Proteomes" id="UP000274601">
    <property type="component" value="Unassembled WGS sequence"/>
</dbReference>
<organism evidence="4 5">
    <name type="scientific">Actinomadura pelletieri DSM 43383</name>
    <dbReference type="NCBI Taxonomy" id="1120940"/>
    <lineage>
        <taxon>Bacteria</taxon>
        <taxon>Bacillati</taxon>
        <taxon>Actinomycetota</taxon>
        <taxon>Actinomycetes</taxon>
        <taxon>Streptosporangiales</taxon>
        <taxon>Thermomonosporaceae</taxon>
        <taxon>Actinomadura</taxon>
    </lineage>
</organism>
<feature type="transmembrane region" description="Helical" evidence="2">
    <location>
        <begin position="217"/>
        <end position="237"/>
    </location>
</feature>
<dbReference type="PANTHER" id="PTHR37312">
    <property type="entry name" value="MEMBRANE-BOUND ACYLTRANSFERASE YKRP-RELATED"/>
    <property type="match status" value="1"/>
</dbReference>
<dbReference type="RefSeq" id="WP_121438301.1">
    <property type="nucleotide sequence ID" value="NZ_RBWU01000008.1"/>
</dbReference>
<dbReference type="PANTHER" id="PTHR37312:SF1">
    <property type="entry name" value="MEMBRANE-BOUND ACYLTRANSFERASE YKRP-RELATED"/>
    <property type="match status" value="1"/>
</dbReference>
<feature type="region of interest" description="Disordered" evidence="1">
    <location>
        <begin position="1"/>
        <end position="43"/>
    </location>
</feature>
<dbReference type="InterPro" id="IPR052734">
    <property type="entry name" value="Nod_factor_acetyltransferase"/>
</dbReference>
<proteinExistence type="predicted"/>
<keyword evidence="2" id="KW-0472">Membrane</keyword>
<feature type="domain" description="Acyltransferase 3" evidence="3">
    <location>
        <begin position="45"/>
        <end position="339"/>
    </location>
</feature>
<name>A0A495QA59_9ACTN</name>
<evidence type="ECO:0000313" key="5">
    <source>
        <dbReference type="Proteomes" id="UP000274601"/>
    </source>
</evidence>
<dbReference type="GO" id="GO:0016747">
    <property type="term" value="F:acyltransferase activity, transferring groups other than amino-acyl groups"/>
    <property type="evidence" value="ECO:0007669"/>
    <property type="project" value="InterPro"/>
</dbReference>
<keyword evidence="2" id="KW-1133">Transmembrane helix</keyword>
<keyword evidence="5" id="KW-1185">Reference proteome</keyword>
<feature type="transmembrane region" description="Helical" evidence="2">
    <location>
        <begin position="105"/>
        <end position="129"/>
    </location>
</feature>
<evidence type="ECO:0000259" key="3">
    <source>
        <dbReference type="Pfam" id="PF01757"/>
    </source>
</evidence>
<keyword evidence="4" id="KW-0808">Transferase</keyword>
<evidence type="ECO:0000313" key="4">
    <source>
        <dbReference type="EMBL" id="RKS68398.1"/>
    </source>
</evidence>
<feature type="transmembrane region" description="Helical" evidence="2">
    <location>
        <begin position="73"/>
        <end position="93"/>
    </location>
</feature>
<keyword evidence="2" id="KW-0812">Transmembrane</keyword>